<evidence type="ECO:0000313" key="2">
    <source>
        <dbReference type="Proteomes" id="UP000054226"/>
    </source>
</evidence>
<evidence type="ECO:0000313" key="1">
    <source>
        <dbReference type="EMBL" id="EME60899.1"/>
    </source>
</evidence>
<name>M2ZKK5_9PSEU</name>
<dbReference type="AlphaFoldDB" id="M2ZKK5"/>
<accession>M2ZKK5</accession>
<protein>
    <submittedName>
        <fullName evidence="1">Uncharacterized protein</fullName>
    </submittedName>
</protein>
<organism evidence="1 2">
    <name type="scientific">Amycolatopsis decaplanina DSM 44594</name>
    <dbReference type="NCBI Taxonomy" id="1284240"/>
    <lineage>
        <taxon>Bacteria</taxon>
        <taxon>Bacillati</taxon>
        <taxon>Actinomycetota</taxon>
        <taxon>Actinomycetes</taxon>
        <taxon>Pseudonocardiales</taxon>
        <taxon>Pseudonocardiaceae</taxon>
        <taxon>Amycolatopsis</taxon>
    </lineage>
</organism>
<reference evidence="1 2" key="1">
    <citation type="journal article" date="2013" name="Genome Announc.">
        <title>Draft Genome Sequence of Amycolatopsis decaplanina Strain DSM 44594T.</title>
        <authorList>
            <person name="Kaur N."/>
            <person name="Kumar S."/>
            <person name="Bala M."/>
            <person name="Raghava G.P."/>
            <person name="Mayilraj S."/>
        </authorList>
    </citation>
    <scope>NUCLEOTIDE SEQUENCE [LARGE SCALE GENOMIC DNA]</scope>
    <source>
        <strain evidence="1 2">DSM 44594</strain>
    </source>
</reference>
<keyword evidence="2" id="KW-1185">Reference proteome</keyword>
<proteinExistence type="predicted"/>
<dbReference type="Proteomes" id="UP000054226">
    <property type="component" value="Unassembled WGS sequence"/>
</dbReference>
<sequence length="142" mass="15007">MVFWTAVPVVVLVVVAVAVVWPGSSASYRGVALSAAEEVLAQVRTVRLMVDADADGRILPSYRSAVLWQARESLASAQGDLVGEEVPDPESVTVHDELQALVSEAGSEIGAADTAEGSGLRVLVDRLGVTGDRLSDFLARYR</sequence>
<comment type="caution">
    <text evidence="1">The sequence shown here is derived from an EMBL/GenBank/DDBJ whole genome shotgun (WGS) entry which is preliminary data.</text>
</comment>
<dbReference type="EMBL" id="AOHO01000047">
    <property type="protein sequence ID" value="EME60899.1"/>
    <property type="molecule type" value="Genomic_DNA"/>
</dbReference>
<dbReference type="PATRIC" id="fig|1284240.4.peg.2496"/>
<gene>
    <name evidence="1" type="ORF">H074_12247</name>
</gene>